<reference evidence="3 4" key="1">
    <citation type="submission" date="2016-07" db="EMBL/GenBank/DDBJ databases">
        <title>Pervasive Adenine N6-methylation of Active Genes in Fungi.</title>
        <authorList>
            <consortium name="DOE Joint Genome Institute"/>
            <person name="Mondo S.J."/>
            <person name="Dannebaum R.O."/>
            <person name="Kuo R.C."/>
            <person name="Labutti K."/>
            <person name="Haridas S."/>
            <person name="Kuo A."/>
            <person name="Salamov A."/>
            <person name="Ahrendt S.R."/>
            <person name="Lipzen A."/>
            <person name="Sullivan W."/>
            <person name="Andreopoulos W.B."/>
            <person name="Clum A."/>
            <person name="Lindquist E."/>
            <person name="Daum C."/>
            <person name="Ramamoorthy G.K."/>
            <person name="Gryganskyi A."/>
            <person name="Culley D."/>
            <person name="Magnuson J.K."/>
            <person name="James T.Y."/>
            <person name="O'Malley M.A."/>
            <person name="Stajich J.E."/>
            <person name="Spatafora J.W."/>
            <person name="Visel A."/>
            <person name="Grigoriev I.V."/>
        </authorList>
    </citation>
    <scope>NUCLEOTIDE SEQUENCE [LARGE SCALE GENOMIC DNA]</scope>
    <source>
        <strain evidence="3 4">NRRL 3301</strain>
    </source>
</reference>
<gene>
    <name evidence="3" type="ORF">DM01DRAFT_1322594</name>
</gene>
<dbReference type="OrthoDB" id="2128042at2759"/>
<dbReference type="PANTHER" id="PTHR36424:SF1">
    <property type="entry name" value="LOW AFFINITY K(+) TRANSPORTER 1-RELATED"/>
    <property type="match status" value="1"/>
</dbReference>
<protein>
    <recommendedName>
        <fullName evidence="5">Vacuolar membrane protein</fullName>
    </recommendedName>
</protein>
<comment type="caution">
    <text evidence="3">The sequence shown here is derived from an EMBL/GenBank/DDBJ whole genome shotgun (WGS) entry which is preliminary data.</text>
</comment>
<dbReference type="STRING" id="101127.A0A1X2GH72"/>
<feature type="transmembrane region" description="Helical" evidence="2">
    <location>
        <begin position="40"/>
        <end position="65"/>
    </location>
</feature>
<keyword evidence="2" id="KW-0472">Membrane</keyword>
<dbReference type="Pfam" id="PF16944">
    <property type="entry name" value="KCH"/>
    <property type="match status" value="1"/>
</dbReference>
<evidence type="ECO:0000313" key="3">
    <source>
        <dbReference type="EMBL" id="ORX53616.1"/>
    </source>
</evidence>
<dbReference type="Proteomes" id="UP000242146">
    <property type="component" value="Unassembled WGS sequence"/>
</dbReference>
<proteinExistence type="predicted"/>
<accession>A0A1X2GH72</accession>
<evidence type="ECO:0008006" key="5">
    <source>
        <dbReference type="Google" id="ProtNLM"/>
    </source>
</evidence>
<feature type="transmembrane region" description="Helical" evidence="2">
    <location>
        <begin position="215"/>
        <end position="239"/>
    </location>
</feature>
<dbReference type="InterPro" id="IPR031606">
    <property type="entry name" value="Kch1/2"/>
</dbReference>
<keyword evidence="2" id="KW-1133">Transmembrane helix</keyword>
<feature type="region of interest" description="Disordered" evidence="1">
    <location>
        <begin position="340"/>
        <end position="379"/>
    </location>
</feature>
<evidence type="ECO:0000256" key="1">
    <source>
        <dbReference type="SAM" id="MobiDB-lite"/>
    </source>
</evidence>
<keyword evidence="4" id="KW-1185">Reference proteome</keyword>
<feature type="transmembrane region" description="Helical" evidence="2">
    <location>
        <begin position="85"/>
        <end position="103"/>
    </location>
</feature>
<keyword evidence="2" id="KW-0812">Transmembrane</keyword>
<dbReference type="GO" id="GO:0005886">
    <property type="term" value="C:plasma membrane"/>
    <property type="evidence" value="ECO:0007669"/>
    <property type="project" value="InterPro"/>
</dbReference>
<dbReference type="AlphaFoldDB" id="A0A1X2GH72"/>
<organism evidence="3 4">
    <name type="scientific">Hesseltinella vesiculosa</name>
    <dbReference type="NCBI Taxonomy" id="101127"/>
    <lineage>
        <taxon>Eukaryota</taxon>
        <taxon>Fungi</taxon>
        <taxon>Fungi incertae sedis</taxon>
        <taxon>Mucoromycota</taxon>
        <taxon>Mucoromycotina</taxon>
        <taxon>Mucoromycetes</taxon>
        <taxon>Mucorales</taxon>
        <taxon>Cunninghamellaceae</taxon>
        <taxon>Hesseltinella</taxon>
    </lineage>
</organism>
<dbReference type="EMBL" id="MCGT01000015">
    <property type="protein sequence ID" value="ORX53616.1"/>
    <property type="molecule type" value="Genomic_DNA"/>
</dbReference>
<evidence type="ECO:0000313" key="4">
    <source>
        <dbReference type="Proteomes" id="UP000242146"/>
    </source>
</evidence>
<sequence>MSSMEKGPKWKNESVRGHSFDYLDMDDFYDPSCMTRLSYLFIYVIVIKSILVYVADAYSAVSLLVLGHSSTSTIDPVIPTHISKWIFLGCVIVSFLLLIWDMYKSKKIIRSRDIALVFTSVQANRYYSMKDYRYHSLFTRINKSRKRIDSYAFFIFFTLKGWKRLMLAEAPRQIINIVTLQALVPNWIQIDKGGVSLDNTALGHSWVQQLMTISMAFSVLVFAISFFLVAIAGCMYVPLLCHIRGNLKEYVCHKVDKRIEDLLQKHIHRRQMGLTVRHKKRPVKRAGTMAGLKPTLPNIDVEDEPANTPFLSHAYRHGGGYYDDQHSDYISLTSHAQPLGYATPPMRHATPPNGSPYQHYTRHPAPPPPPPQHYYHQGY</sequence>
<dbReference type="PANTHER" id="PTHR36424">
    <property type="entry name" value="PHEROMONE-REGULATED MEMBRANE PROTEIN 6"/>
    <property type="match status" value="1"/>
</dbReference>
<evidence type="ECO:0000256" key="2">
    <source>
        <dbReference type="SAM" id="Phobius"/>
    </source>
</evidence>
<dbReference type="GO" id="GO:0015079">
    <property type="term" value="F:potassium ion transmembrane transporter activity"/>
    <property type="evidence" value="ECO:0007669"/>
    <property type="project" value="InterPro"/>
</dbReference>
<name>A0A1X2GH72_9FUNG</name>